<evidence type="ECO:0000256" key="7">
    <source>
        <dbReference type="ARBA" id="ARBA00023163"/>
    </source>
</evidence>
<dbReference type="SUPFAM" id="SSF55550">
    <property type="entry name" value="SH2 domain"/>
    <property type="match status" value="1"/>
</dbReference>
<dbReference type="InterPro" id="IPR037027">
    <property type="entry name" value="YqgF/RNaseH-like_dom_sf"/>
</dbReference>
<evidence type="ECO:0000256" key="5">
    <source>
        <dbReference type="ARBA" id="ARBA00022454"/>
    </source>
</evidence>
<comment type="subcellular location">
    <subcellularLocation>
        <location evidence="2">Chromosome</location>
    </subcellularLocation>
    <subcellularLocation>
        <location evidence="1 10">Nucleus</location>
    </subcellularLocation>
</comment>
<evidence type="ECO:0000256" key="2">
    <source>
        <dbReference type="ARBA" id="ARBA00004286"/>
    </source>
</evidence>
<dbReference type="PANTHER" id="PTHR10145:SF6">
    <property type="entry name" value="TRANSCRIPTION ELONGATION FACTOR SPT6"/>
    <property type="match status" value="1"/>
</dbReference>
<dbReference type="Pfam" id="PF21710">
    <property type="entry name" value="Spt6_S1"/>
    <property type="match status" value="1"/>
</dbReference>
<keyword evidence="6" id="KW-0727">SH2 domain</keyword>
<dbReference type="InterPro" id="IPR055179">
    <property type="entry name" value="Tex-like_central_region"/>
</dbReference>
<dbReference type="Pfam" id="PF14641">
    <property type="entry name" value="HTH_44"/>
    <property type="match status" value="1"/>
</dbReference>
<dbReference type="InterPro" id="IPR023323">
    <property type="entry name" value="Tex-like_dom_sf"/>
</dbReference>
<dbReference type="InterPro" id="IPR028231">
    <property type="entry name" value="Spt6_YqgF"/>
</dbReference>
<feature type="region of interest" description="Disordered" evidence="11">
    <location>
        <begin position="1"/>
        <end position="185"/>
    </location>
</feature>
<evidence type="ECO:0000313" key="14">
    <source>
        <dbReference type="Proteomes" id="UP000629468"/>
    </source>
</evidence>
<dbReference type="Pfam" id="PF22706">
    <property type="entry name" value="Tex_central_region"/>
    <property type="match status" value="1"/>
</dbReference>
<dbReference type="GO" id="GO:0034728">
    <property type="term" value="P:nucleosome organization"/>
    <property type="evidence" value="ECO:0007669"/>
    <property type="project" value="TreeGrafter"/>
</dbReference>
<feature type="compositionally biased region" description="Acidic residues" evidence="11">
    <location>
        <begin position="63"/>
        <end position="76"/>
    </location>
</feature>
<dbReference type="CDD" id="cd09928">
    <property type="entry name" value="SH2_Cterm_SPT6_like"/>
    <property type="match status" value="1"/>
</dbReference>
<dbReference type="Gene3D" id="1.10.3500.10">
    <property type="entry name" value="Tex N-terminal region-like"/>
    <property type="match status" value="1"/>
</dbReference>
<dbReference type="Gene3D" id="3.30.420.140">
    <property type="entry name" value="YqgF/RNase H-like domain"/>
    <property type="match status" value="1"/>
</dbReference>
<feature type="compositionally biased region" description="Pro residues" evidence="11">
    <location>
        <begin position="1488"/>
        <end position="1502"/>
    </location>
</feature>
<name>A0A8H7F6E8_AGABI</name>
<dbReference type="Gene3D" id="1.10.150.850">
    <property type="entry name" value="Spt6, helix-hairpin-helix domain"/>
    <property type="match status" value="1"/>
</dbReference>
<dbReference type="InterPro" id="IPR017072">
    <property type="entry name" value="TF_Spt6"/>
</dbReference>
<dbReference type="PIRSF" id="PIRSF036947">
    <property type="entry name" value="Spt6"/>
    <property type="match status" value="1"/>
</dbReference>
<dbReference type="PROSITE" id="PS50126">
    <property type="entry name" value="S1"/>
    <property type="match status" value="1"/>
</dbReference>
<dbReference type="InterPro" id="IPR000980">
    <property type="entry name" value="SH2"/>
</dbReference>
<comment type="caution">
    <text evidence="13">The sequence shown here is derived from an EMBL/GenBank/DDBJ whole genome shotgun (WGS) entry which is preliminary data.</text>
</comment>
<dbReference type="GO" id="GO:0042393">
    <property type="term" value="F:histone binding"/>
    <property type="evidence" value="ECO:0007669"/>
    <property type="project" value="TreeGrafter"/>
</dbReference>
<feature type="compositionally biased region" description="Acidic residues" evidence="11">
    <location>
        <begin position="175"/>
        <end position="185"/>
    </location>
</feature>
<dbReference type="Gene3D" id="3.30.505.10">
    <property type="entry name" value="SH2 domain"/>
    <property type="match status" value="2"/>
</dbReference>
<dbReference type="InterPro" id="IPR028083">
    <property type="entry name" value="Spt6_acidic_N_dom"/>
</dbReference>
<evidence type="ECO:0000256" key="4">
    <source>
        <dbReference type="ARBA" id="ARBA00020248"/>
    </source>
</evidence>
<dbReference type="Pfam" id="PF14633">
    <property type="entry name" value="SH2_2"/>
    <property type="match status" value="1"/>
</dbReference>
<dbReference type="SMART" id="SM00252">
    <property type="entry name" value="SH2"/>
    <property type="match status" value="1"/>
</dbReference>
<dbReference type="GO" id="GO:0031491">
    <property type="term" value="F:nucleosome binding"/>
    <property type="evidence" value="ECO:0007669"/>
    <property type="project" value="TreeGrafter"/>
</dbReference>
<gene>
    <name evidence="13" type="ORF">Agabi119p4_3020</name>
</gene>
<dbReference type="FunFam" id="3.30.505.10:FF:000056">
    <property type="entry name" value="Transcription elongation factor Spt6"/>
    <property type="match status" value="1"/>
</dbReference>
<feature type="region of interest" description="Disordered" evidence="11">
    <location>
        <begin position="1438"/>
        <end position="1555"/>
    </location>
</feature>
<feature type="compositionally biased region" description="Acidic residues" evidence="11">
    <location>
        <begin position="146"/>
        <end position="155"/>
    </location>
</feature>
<evidence type="ECO:0000256" key="3">
    <source>
        <dbReference type="ARBA" id="ARBA00009253"/>
    </source>
</evidence>
<dbReference type="Pfam" id="PF14639">
    <property type="entry name" value="YqgF"/>
    <property type="match status" value="1"/>
</dbReference>
<feature type="compositionally biased region" description="Polar residues" evidence="11">
    <location>
        <begin position="1541"/>
        <end position="1555"/>
    </location>
</feature>
<dbReference type="InterPro" id="IPR049540">
    <property type="entry name" value="Spt6-like_S1"/>
</dbReference>
<keyword evidence="7 10" id="KW-0804">Transcription</keyword>
<evidence type="ECO:0000256" key="10">
    <source>
        <dbReference type="PIRNR" id="PIRNR036947"/>
    </source>
</evidence>
<dbReference type="InterPro" id="IPR028088">
    <property type="entry name" value="Spt6_HTH_DNA-bd_dom"/>
</dbReference>
<keyword evidence="5" id="KW-0158">Chromosome</keyword>
<evidence type="ECO:0000313" key="13">
    <source>
        <dbReference type="EMBL" id="KAF7778675.1"/>
    </source>
</evidence>
<dbReference type="InterPro" id="IPR035019">
    <property type="entry name" value="Spt6_SH2_N"/>
</dbReference>
<feature type="compositionally biased region" description="Basic residues" evidence="11">
    <location>
        <begin position="79"/>
        <end position="92"/>
    </location>
</feature>
<dbReference type="GO" id="GO:0140673">
    <property type="term" value="P:transcription elongation-coupled chromatin remodeling"/>
    <property type="evidence" value="ECO:0007669"/>
    <property type="project" value="InterPro"/>
</dbReference>
<comment type="function">
    <text evidence="9">Histone H3-H4 chaperone that plays a role in maintenance of chromatin structure during RNA polymerase II transcription elongation thereby repressing transcription initiation from cryptic promoters. Mediates the reassembly of nucleosomes onto the promoters of at least a selected set of genes during repression; the nucleosome reassembly is essential for transcriptional repression. Essential for viability.</text>
</comment>
<comment type="similarity">
    <text evidence="3 10">Belongs to the SPT6 family.</text>
</comment>
<dbReference type="SUPFAM" id="SSF50249">
    <property type="entry name" value="Nucleic acid-binding proteins"/>
    <property type="match status" value="1"/>
</dbReference>
<sequence length="1555" mass="178010">MSSPQPEQFRVNQAEETDDPMQGLGQEGEEGEGDEIAPNLTDDSSEEGEDDEEEARRIREGFIVDEDEDEEEDEEKEERRRRRKRRKKHHRRREEEEEELEEDDLELLAENTGGTFKKSRLTRLRRGRVSQSPPTTSSRRRTVVESSDEDLDNDDNLPQVQDIQKIWDDERGRDDEEEYGDMDMDDFIEYDEEGGGAMDEASRAERRREQQELQRRKRALGIRTELGGIDANAWDEIHDVFGDGHDYDWALAGEEDIEQDEEHLKADTKYQDVFEPSEIKKRMLTEDDDIIRAQDTPERMQLATSSMSYSTTLSMHTPLTEADLDGAAMWVTQRISARKNREYFSNDGQSRHLRGALVMAVTFALRYLFVEEFEVPHIWAHKRDYLCHFDISDIRTRRELLSLNELWRIFVMGQKYRSLLERKRVLSTLYERLQVHDEVYEKEIFPRVDSVELVADSTEWLLLKYKEKKGDAFEFRSREEEESDIRKPKMPSRISAYEVAKNTVVSKLAEGFGLEPYQVVANFIASERLYFVQDQELNPTIYAEQFADPDPVKVQTPEGLLRRARLILSTELGKDPQLRDHIRKIFKEDAQITVEPTERGIVKIDQNHPYNNFKYLLRKPIRDMLESAQFLHILAAEAEHLVTVSIFLPNELKADFEQKLSNAFSSDNFNEAARAWNIERNQVVQDAIEQHLILLGAKWAREYLREEVEDFLAQSCAAKLRKRLNVAPYITSAMKAGDTSSVLAVSWGKGDPQKDAISIVFLDEAGRMREHTKVDNLYDSDNVDEFIDLLKRRKPDVIVIGGFSMATLKLSQRVKEVIRGGNSQIPGQESSWGQVTDVPVIYVYDDVARMYQHSHRAAEEFGGLSSTAKYCVGLARYTQSPLNEFAALGRDITAITFEEDDQHLVPVDKLLLVFERALVDITNKVGVDINRAVTDSYYQHLLPFVCGLGPRKAQALVKKIGALGGTLVNRTQFINNSLLTTKIFMNASAFLRIAREDNEMRTFKNRRDDGDAPDPLDDTRIHPEDYELARKMATDALELDEEDIHDEHPSHVVTLIMNDADNEKKLMELNLDEFAISLYQANYDQKRHTLNVIRDELLKTYAEQRDAFLLPQDMEVVTMLSGETERTLRHGLMVSAVVYRTARNMAFVRLDSGVEGVITSKSLSDNNAQVESFLRKGQTISGIIIHRTIDITHDIFNVELSCQRQLLEERDDEIRKVRPDIYYDAVREDKDRDMLNRKKRAETDRSRRVIKHPNFHNFKAAQAEVFLEKQQRGDVVIRPSSKGIDHLAVTWKVDDGLYQHIDVTDSNADPSGQTTGQLIVDSKFTYADLDELIVNHIQAMARRVEELMAHEKFKQGPEDELHLFLKNSLAANPAKSMYGFTLNRKKPGHFNLCFLANKNSTVQTWPIRVSPEAYFLFEAAAVGVPELCDAFKVRHLHESKNTSGSKTPFAGGRTPARLGGATPGHASARHVGRTPNPYGGQTPYGAGPLPPQQPQPQPPPQHAHPYLPSAYGYQTPMQRPPPNYPPGMQNPINPARPPVLPQSSNHAWSQNAGWS</sequence>
<accession>A0A8H7F6E8</accession>
<dbReference type="Gene3D" id="2.40.50.140">
    <property type="entry name" value="Nucleic acid-binding proteins"/>
    <property type="match status" value="1"/>
</dbReference>
<dbReference type="Proteomes" id="UP000629468">
    <property type="component" value="Unassembled WGS sequence"/>
</dbReference>
<dbReference type="FunFam" id="1.10.150.850:FF:000001">
    <property type="entry name" value="Transcription elongation factor spt6"/>
    <property type="match status" value="1"/>
</dbReference>
<dbReference type="PANTHER" id="PTHR10145">
    <property type="entry name" value="TRANSCRIPTION ELONGATION FACTOR SPT6"/>
    <property type="match status" value="1"/>
</dbReference>
<keyword evidence="8 10" id="KW-0539">Nucleus</keyword>
<protein>
    <recommendedName>
        <fullName evidence="4 10">Transcription elongation factor Spt6</fullName>
    </recommendedName>
</protein>
<evidence type="ECO:0000256" key="9">
    <source>
        <dbReference type="ARBA" id="ARBA00093389"/>
    </source>
</evidence>
<dbReference type="SUPFAM" id="SSF158832">
    <property type="entry name" value="Tex N-terminal region-like"/>
    <property type="match status" value="1"/>
</dbReference>
<reference evidence="13 14" key="1">
    <citation type="journal article" name="Sci. Rep.">
        <title>Telomere-to-telomere assembled and centromere annotated genomes of the two main subspecies of the button mushroom Agaricus bisporus reveal especially polymorphic chromosome ends.</title>
        <authorList>
            <person name="Sonnenberg A.S.M."/>
            <person name="Sedaghat-Telgerd N."/>
            <person name="Lavrijssen B."/>
            <person name="Ohm R.A."/>
            <person name="Hendrickx P.M."/>
            <person name="Scholtmeijer K."/>
            <person name="Baars J.J.P."/>
            <person name="van Peer A."/>
        </authorList>
    </citation>
    <scope>NUCLEOTIDE SEQUENCE [LARGE SCALE GENOMIC DNA]</scope>
    <source>
        <strain evidence="13 14">H119_p4</strain>
    </source>
</reference>
<evidence type="ECO:0000259" key="12">
    <source>
        <dbReference type="PROSITE" id="PS50126"/>
    </source>
</evidence>
<feature type="compositionally biased region" description="Acidic residues" evidence="11">
    <location>
        <begin position="43"/>
        <end position="53"/>
    </location>
</feature>
<organism evidence="13 14">
    <name type="scientific">Agaricus bisporus var. burnettii</name>
    <dbReference type="NCBI Taxonomy" id="192524"/>
    <lineage>
        <taxon>Eukaryota</taxon>
        <taxon>Fungi</taxon>
        <taxon>Dikarya</taxon>
        <taxon>Basidiomycota</taxon>
        <taxon>Agaricomycotina</taxon>
        <taxon>Agaricomycetes</taxon>
        <taxon>Agaricomycetidae</taxon>
        <taxon>Agaricales</taxon>
        <taxon>Agaricineae</taxon>
        <taxon>Agaricaceae</taxon>
        <taxon>Agaricus</taxon>
    </lineage>
</organism>
<dbReference type="EMBL" id="JABXXO010000004">
    <property type="protein sequence ID" value="KAF7778675.1"/>
    <property type="molecule type" value="Genomic_DNA"/>
</dbReference>
<dbReference type="SUPFAM" id="SSF47781">
    <property type="entry name" value="RuvA domain 2-like"/>
    <property type="match status" value="2"/>
</dbReference>
<dbReference type="InterPro" id="IPR003029">
    <property type="entry name" value="S1_domain"/>
</dbReference>
<dbReference type="CDD" id="cd09918">
    <property type="entry name" value="SH2_Nterm_SPT6_like"/>
    <property type="match status" value="1"/>
</dbReference>
<dbReference type="Pfam" id="PF17674">
    <property type="entry name" value="HHH_9"/>
    <property type="match status" value="1"/>
</dbReference>
<evidence type="ECO:0000256" key="11">
    <source>
        <dbReference type="SAM" id="MobiDB-lite"/>
    </source>
</evidence>
<feature type="domain" description="S1 motif" evidence="12">
    <location>
        <begin position="1131"/>
        <end position="1203"/>
    </location>
</feature>
<comment type="function">
    <text evidence="10">Plays a role in maintenance of chromatin structure during RNA polymerase II transcription elongation thereby repressing transcription initiation from cryptic promoters. Mediates the reassembly of nucleosomes onto the promoters of at least a selected set of genes during repression; the nucleosome reassembly is essential for transcriptional repression.</text>
</comment>
<dbReference type="FunFam" id="1.10.10.2740:FF:000002">
    <property type="entry name" value="Transcription elongation factor Spt6"/>
    <property type="match status" value="1"/>
</dbReference>
<feature type="compositionally biased region" description="Basic and acidic residues" evidence="11">
    <location>
        <begin position="165"/>
        <end position="174"/>
    </location>
</feature>
<dbReference type="InterPro" id="IPR032706">
    <property type="entry name" value="Spt6_HHH"/>
</dbReference>
<dbReference type="InterPro" id="IPR012337">
    <property type="entry name" value="RNaseH-like_sf"/>
</dbReference>
<dbReference type="InterPro" id="IPR042066">
    <property type="entry name" value="Spt6_death-like"/>
</dbReference>
<evidence type="ECO:0000256" key="8">
    <source>
        <dbReference type="ARBA" id="ARBA00023242"/>
    </source>
</evidence>
<dbReference type="GO" id="GO:0003677">
    <property type="term" value="F:DNA binding"/>
    <property type="evidence" value="ECO:0007669"/>
    <property type="project" value="InterPro"/>
</dbReference>
<dbReference type="Gene3D" id="1.10.10.2740">
    <property type="entry name" value="Spt6, Death-like domain"/>
    <property type="match status" value="1"/>
</dbReference>
<evidence type="ECO:0000256" key="1">
    <source>
        <dbReference type="ARBA" id="ARBA00004123"/>
    </source>
</evidence>
<dbReference type="GO" id="GO:0005694">
    <property type="term" value="C:chromosome"/>
    <property type="evidence" value="ECO:0007669"/>
    <property type="project" value="UniProtKB-SubCell"/>
</dbReference>
<dbReference type="InterPro" id="IPR035420">
    <property type="entry name" value="Spt6_SH2"/>
</dbReference>
<dbReference type="Pfam" id="PF14632">
    <property type="entry name" value="SPT6_acidic"/>
    <property type="match status" value="1"/>
</dbReference>
<dbReference type="InterPro" id="IPR041692">
    <property type="entry name" value="HHH_9"/>
</dbReference>
<evidence type="ECO:0000256" key="6">
    <source>
        <dbReference type="ARBA" id="ARBA00022999"/>
    </source>
</evidence>
<dbReference type="InterPro" id="IPR010994">
    <property type="entry name" value="RuvA_2-like"/>
</dbReference>
<feature type="compositionally biased region" description="Basic residues" evidence="11">
    <location>
        <begin position="117"/>
        <end position="128"/>
    </location>
</feature>
<dbReference type="InterPro" id="IPR035018">
    <property type="entry name" value="Spt6_SH2_C"/>
</dbReference>
<dbReference type="InterPro" id="IPR036860">
    <property type="entry name" value="SH2_dom_sf"/>
</dbReference>
<proteinExistence type="inferred from homology"/>
<dbReference type="Pfam" id="PF14635">
    <property type="entry name" value="HHH_7"/>
    <property type="match status" value="1"/>
</dbReference>
<dbReference type="GO" id="GO:0008023">
    <property type="term" value="C:transcription elongation factor complex"/>
    <property type="evidence" value="ECO:0007669"/>
    <property type="project" value="TreeGrafter"/>
</dbReference>
<feature type="compositionally biased region" description="Acidic residues" evidence="11">
    <location>
        <begin position="95"/>
        <end position="107"/>
    </location>
</feature>
<dbReference type="SUPFAM" id="SSF53098">
    <property type="entry name" value="Ribonuclease H-like"/>
    <property type="match status" value="1"/>
</dbReference>
<dbReference type="InterPro" id="IPR012340">
    <property type="entry name" value="NA-bd_OB-fold"/>
</dbReference>
<dbReference type="Gene3D" id="1.10.10.650">
    <property type="entry name" value="RuvA domain 2-like"/>
    <property type="match status" value="1"/>
</dbReference>
<dbReference type="InterPro" id="IPR023319">
    <property type="entry name" value="Tex-like_HTH_dom_sf"/>
</dbReference>